<protein>
    <submittedName>
        <fullName evidence="1">Uncharacterized protein</fullName>
    </submittedName>
</protein>
<keyword evidence="2" id="KW-1185">Reference proteome</keyword>
<comment type="caution">
    <text evidence="1">The sequence shown here is derived from an EMBL/GenBank/DDBJ whole genome shotgun (WGS) entry which is preliminary data.</text>
</comment>
<evidence type="ECO:0000313" key="1">
    <source>
        <dbReference type="EMBL" id="KRX34502.1"/>
    </source>
</evidence>
<accession>A0A0V0T6B6</accession>
<organism evidence="1 2">
    <name type="scientific">Trichinella murrelli</name>
    <dbReference type="NCBI Taxonomy" id="144512"/>
    <lineage>
        <taxon>Eukaryota</taxon>
        <taxon>Metazoa</taxon>
        <taxon>Ecdysozoa</taxon>
        <taxon>Nematoda</taxon>
        <taxon>Enoplea</taxon>
        <taxon>Dorylaimia</taxon>
        <taxon>Trichinellida</taxon>
        <taxon>Trichinellidae</taxon>
        <taxon>Trichinella</taxon>
    </lineage>
</organism>
<reference evidence="1 2" key="1">
    <citation type="submission" date="2015-01" db="EMBL/GenBank/DDBJ databases">
        <title>Evolution of Trichinella species and genotypes.</title>
        <authorList>
            <person name="Korhonen P.K."/>
            <person name="Edoardo P."/>
            <person name="Giuseppe L.R."/>
            <person name="Gasser R.B."/>
        </authorList>
    </citation>
    <scope>NUCLEOTIDE SEQUENCE [LARGE SCALE GENOMIC DNA]</scope>
    <source>
        <strain evidence="1">ISS417</strain>
    </source>
</reference>
<sequence>MPGYALLHCVGESVICLLSPGFSFANGWCSDNSIHCIRTQYTLPFQLLHRFLYRQQVDVSRLPGTRSVQELLLQLGQLSR</sequence>
<proteinExistence type="predicted"/>
<evidence type="ECO:0000313" key="2">
    <source>
        <dbReference type="Proteomes" id="UP000055048"/>
    </source>
</evidence>
<dbReference type="EMBL" id="JYDJ01000558">
    <property type="protein sequence ID" value="KRX34502.1"/>
    <property type="molecule type" value="Genomic_DNA"/>
</dbReference>
<gene>
    <name evidence="1" type="ORF">T05_1992</name>
</gene>
<dbReference type="Proteomes" id="UP000055048">
    <property type="component" value="Unassembled WGS sequence"/>
</dbReference>
<name>A0A0V0T6B6_9BILA</name>
<dbReference type="AlphaFoldDB" id="A0A0V0T6B6"/>